<dbReference type="InterPro" id="IPR029063">
    <property type="entry name" value="SAM-dependent_MTases_sf"/>
</dbReference>
<dbReference type="EMBL" id="AOIQ01000008">
    <property type="protein sequence ID" value="ELZ12672.1"/>
    <property type="molecule type" value="Genomic_DNA"/>
</dbReference>
<dbReference type="InterPro" id="IPR041698">
    <property type="entry name" value="Methyltransf_25"/>
</dbReference>
<dbReference type="Proteomes" id="UP000011560">
    <property type="component" value="Unassembled WGS sequence"/>
</dbReference>
<protein>
    <submittedName>
        <fullName evidence="3">Methyltransferase type 11</fullName>
    </submittedName>
</protein>
<dbReference type="PANTHER" id="PTHR43591">
    <property type="entry name" value="METHYLTRANSFERASE"/>
    <property type="match status" value="1"/>
</dbReference>
<feature type="compositionally biased region" description="Basic and acidic residues" evidence="1">
    <location>
        <begin position="1"/>
        <end position="10"/>
    </location>
</feature>
<evidence type="ECO:0000313" key="4">
    <source>
        <dbReference type="Proteomes" id="UP000011560"/>
    </source>
</evidence>
<sequence length="184" mass="20134">MTRDQIGCHEESDEAAASEVAPSPVLSDVIGALSPGRALDVATGHGRNAISLAERGWTVDAIDISRAMLDPARRRADDRGVSVNWLLADVDDYCFPSGAYDLVTISFFDTRDRLDAIRQTLVPGGVLCYEHHLVSEARAGPGVATRYRFEPGELRTLVDDMIVAHYVEDLDARRVELVARNPSE</sequence>
<accession>M0BRC8</accession>
<feature type="domain" description="Methyltransferase" evidence="2">
    <location>
        <begin position="39"/>
        <end position="125"/>
    </location>
</feature>
<keyword evidence="3" id="KW-0808">Transferase</keyword>
<dbReference type="PATRIC" id="fig|1227490.4.peg.952"/>
<dbReference type="Pfam" id="PF13649">
    <property type="entry name" value="Methyltransf_25"/>
    <property type="match status" value="1"/>
</dbReference>
<dbReference type="STRING" id="1227490.C479_04727"/>
<keyword evidence="4" id="KW-1185">Reference proteome</keyword>
<dbReference type="PANTHER" id="PTHR43591:SF108">
    <property type="entry name" value="S-ADENOSYL-L-METHIONINE-DEPENDENT METHYLTRANSFERASE"/>
    <property type="match status" value="1"/>
</dbReference>
<dbReference type="RefSeq" id="WP_007698586.1">
    <property type="nucleotide sequence ID" value="NZ_AOIQ01000008.1"/>
</dbReference>
<dbReference type="AlphaFoldDB" id="M0BRC8"/>
<organism evidence="3 4">
    <name type="scientific">Halovivax asiaticus JCM 14624</name>
    <dbReference type="NCBI Taxonomy" id="1227490"/>
    <lineage>
        <taxon>Archaea</taxon>
        <taxon>Methanobacteriati</taxon>
        <taxon>Methanobacteriota</taxon>
        <taxon>Stenosarchaea group</taxon>
        <taxon>Halobacteria</taxon>
        <taxon>Halobacteriales</taxon>
        <taxon>Natrialbaceae</taxon>
        <taxon>Halovivax</taxon>
    </lineage>
</organism>
<evidence type="ECO:0000313" key="3">
    <source>
        <dbReference type="EMBL" id="ELZ12672.1"/>
    </source>
</evidence>
<dbReference type="CDD" id="cd02440">
    <property type="entry name" value="AdoMet_MTases"/>
    <property type="match status" value="1"/>
</dbReference>
<dbReference type="GO" id="GO:0032259">
    <property type="term" value="P:methylation"/>
    <property type="evidence" value="ECO:0007669"/>
    <property type="project" value="UniProtKB-KW"/>
</dbReference>
<reference evidence="3 4" key="1">
    <citation type="journal article" date="2014" name="PLoS Genet.">
        <title>Phylogenetically driven sequencing of extremely halophilic archaea reveals strategies for static and dynamic osmo-response.</title>
        <authorList>
            <person name="Becker E.A."/>
            <person name="Seitzer P.M."/>
            <person name="Tritt A."/>
            <person name="Larsen D."/>
            <person name="Krusor M."/>
            <person name="Yao A.I."/>
            <person name="Wu D."/>
            <person name="Madern D."/>
            <person name="Eisen J.A."/>
            <person name="Darling A.E."/>
            <person name="Facciotti M.T."/>
        </authorList>
    </citation>
    <scope>NUCLEOTIDE SEQUENCE [LARGE SCALE GENOMIC DNA]</scope>
    <source>
        <strain evidence="3 4">JCM 14624</strain>
    </source>
</reference>
<feature type="region of interest" description="Disordered" evidence="1">
    <location>
        <begin position="1"/>
        <end position="20"/>
    </location>
</feature>
<evidence type="ECO:0000259" key="2">
    <source>
        <dbReference type="Pfam" id="PF13649"/>
    </source>
</evidence>
<proteinExistence type="predicted"/>
<name>M0BRC8_9EURY</name>
<comment type="caution">
    <text evidence="3">The sequence shown here is derived from an EMBL/GenBank/DDBJ whole genome shotgun (WGS) entry which is preliminary data.</text>
</comment>
<dbReference type="Gene3D" id="3.40.50.150">
    <property type="entry name" value="Vaccinia Virus protein VP39"/>
    <property type="match status" value="1"/>
</dbReference>
<dbReference type="SUPFAM" id="SSF53335">
    <property type="entry name" value="S-adenosyl-L-methionine-dependent methyltransferases"/>
    <property type="match status" value="1"/>
</dbReference>
<keyword evidence="3" id="KW-0489">Methyltransferase</keyword>
<dbReference type="GO" id="GO:0008168">
    <property type="term" value="F:methyltransferase activity"/>
    <property type="evidence" value="ECO:0007669"/>
    <property type="project" value="UniProtKB-KW"/>
</dbReference>
<gene>
    <name evidence="3" type="ORF">C479_04727</name>
</gene>
<evidence type="ECO:0000256" key="1">
    <source>
        <dbReference type="SAM" id="MobiDB-lite"/>
    </source>
</evidence>